<reference evidence="3 4" key="1">
    <citation type="journal article" date="2019" name="Nat. Ecol. Evol.">
        <title>Megaphylogeny resolves global patterns of mushroom evolution.</title>
        <authorList>
            <person name="Varga T."/>
            <person name="Krizsan K."/>
            <person name="Foldi C."/>
            <person name="Dima B."/>
            <person name="Sanchez-Garcia M."/>
            <person name="Sanchez-Ramirez S."/>
            <person name="Szollosi G.J."/>
            <person name="Szarkandi J.G."/>
            <person name="Papp V."/>
            <person name="Albert L."/>
            <person name="Andreopoulos W."/>
            <person name="Angelini C."/>
            <person name="Antonin V."/>
            <person name="Barry K.W."/>
            <person name="Bougher N.L."/>
            <person name="Buchanan P."/>
            <person name="Buyck B."/>
            <person name="Bense V."/>
            <person name="Catcheside P."/>
            <person name="Chovatia M."/>
            <person name="Cooper J."/>
            <person name="Damon W."/>
            <person name="Desjardin D."/>
            <person name="Finy P."/>
            <person name="Geml J."/>
            <person name="Haridas S."/>
            <person name="Hughes K."/>
            <person name="Justo A."/>
            <person name="Karasinski D."/>
            <person name="Kautmanova I."/>
            <person name="Kiss B."/>
            <person name="Kocsube S."/>
            <person name="Kotiranta H."/>
            <person name="LaButti K.M."/>
            <person name="Lechner B.E."/>
            <person name="Liimatainen K."/>
            <person name="Lipzen A."/>
            <person name="Lukacs Z."/>
            <person name="Mihaltcheva S."/>
            <person name="Morgado L.N."/>
            <person name="Niskanen T."/>
            <person name="Noordeloos M.E."/>
            <person name="Ohm R.A."/>
            <person name="Ortiz-Santana B."/>
            <person name="Ovrebo C."/>
            <person name="Racz N."/>
            <person name="Riley R."/>
            <person name="Savchenko A."/>
            <person name="Shiryaev A."/>
            <person name="Soop K."/>
            <person name="Spirin V."/>
            <person name="Szebenyi C."/>
            <person name="Tomsovsky M."/>
            <person name="Tulloss R.E."/>
            <person name="Uehling J."/>
            <person name="Grigoriev I.V."/>
            <person name="Vagvolgyi C."/>
            <person name="Papp T."/>
            <person name="Martin F.M."/>
            <person name="Miettinen O."/>
            <person name="Hibbett D.S."/>
            <person name="Nagy L.G."/>
        </authorList>
    </citation>
    <scope>NUCLEOTIDE SEQUENCE [LARGE SCALE GENOMIC DNA]</scope>
    <source>
        <strain evidence="3 4">OMC1185</strain>
    </source>
</reference>
<evidence type="ECO:0000256" key="1">
    <source>
        <dbReference type="ARBA" id="ARBA00005986"/>
    </source>
</evidence>
<feature type="domain" description="EthD" evidence="2">
    <location>
        <begin position="19"/>
        <end position="113"/>
    </location>
</feature>
<dbReference type="Proteomes" id="UP000305948">
    <property type="component" value="Unassembled WGS sequence"/>
</dbReference>
<organism evidence="3 4">
    <name type="scientific">Heliocybe sulcata</name>
    <dbReference type="NCBI Taxonomy" id="5364"/>
    <lineage>
        <taxon>Eukaryota</taxon>
        <taxon>Fungi</taxon>
        <taxon>Dikarya</taxon>
        <taxon>Basidiomycota</taxon>
        <taxon>Agaricomycotina</taxon>
        <taxon>Agaricomycetes</taxon>
        <taxon>Gloeophyllales</taxon>
        <taxon>Gloeophyllaceae</taxon>
        <taxon>Heliocybe</taxon>
    </lineage>
</organism>
<protein>
    <recommendedName>
        <fullName evidence="2">EthD domain-containing protein</fullName>
    </recommendedName>
</protein>
<dbReference type="InterPro" id="IPR011008">
    <property type="entry name" value="Dimeric_a/b-barrel"/>
</dbReference>
<sequence>MNTQPTIYRILNFIKRRGDLPEEEFYAHWQNVHAALVAPWAVKHGFVGYTQVATPMPLRETYSTAAPPPFNGPMDYDGYVEWRVSSLEGFVQAFQDPYYQETVEPDERRFIEKKNVVLAGTMGVEMVVVQDGRIMEGTGKQMQKM</sequence>
<evidence type="ECO:0000313" key="3">
    <source>
        <dbReference type="EMBL" id="TFK46544.1"/>
    </source>
</evidence>
<dbReference type="SUPFAM" id="SSF54909">
    <property type="entry name" value="Dimeric alpha+beta barrel"/>
    <property type="match status" value="1"/>
</dbReference>
<keyword evidence="4" id="KW-1185">Reference proteome</keyword>
<evidence type="ECO:0000313" key="4">
    <source>
        <dbReference type="Proteomes" id="UP000305948"/>
    </source>
</evidence>
<dbReference type="STRING" id="5364.A0A5C3MMQ4"/>
<gene>
    <name evidence="3" type="ORF">OE88DRAFT_903568</name>
</gene>
<dbReference type="InterPro" id="IPR009799">
    <property type="entry name" value="EthD_dom"/>
</dbReference>
<comment type="similarity">
    <text evidence="1">Belongs to the tpcK family.</text>
</comment>
<dbReference type="Pfam" id="PF07110">
    <property type="entry name" value="EthD"/>
    <property type="match status" value="1"/>
</dbReference>
<proteinExistence type="inferred from homology"/>
<dbReference type="OrthoDB" id="3454835at2759"/>
<evidence type="ECO:0000259" key="2">
    <source>
        <dbReference type="Pfam" id="PF07110"/>
    </source>
</evidence>
<dbReference type="GO" id="GO:0016491">
    <property type="term" value="F:oxidoreductase activity"/>
    <property type="evidence" value="ECO:0007669"/>
    <property type="project" value="InterPro"/>
</dbReference>
<name>A0A5C3MMQ4_9AGAM</name>
<accession>A0A5C3MMQ4</accession>
<dbReference type="EMBL" id="ML213529">
    <property type="protein sequence ID" value="TFK46544.1"/>
    <property type="molecule type" value="Genomic_DNA"/>
</dbReference>
<dbReference type="Gene3D" id="3.30.70.100">
    <property type="match status" value="1"/>
</dbReference>
<dbReference type="AlphaFoldDB" id="A0A5C3MMQ4"/>